<dbReference type="SMART" id="SM00267">
    <property type="entry name" value="GGDEF"/>
    <property type="match status" value="1"/>
</dbReference>
<sequence>MDAGRSAHLMVLRGPDLGTLHRLEGDEVIVGGDPFRAQVVLRDGSVAPVEARIFAGPKGHYFVEPMAHAGRPELNGEALIAARPLRNGDRLAIGESLVEYSEPDPLRAQLNEKLFQTLQKDHLTGLLAKPRFDEEFEGALAAARTRREPLGVIMADVDNLKEINDAHGHLLGEFVVGEVGSIIGSLQSGGRRATRFGGDEYQVILPGEDLSATIVAAESIRAAVEARTFERDGVSVTPTLSLGVAAYPEAGPGTEDLTRAADRGLYRAKSAGGNTVCE</sequence>
<dbReference type="PANTHER" id="PTHR45138:SF9">
    <property type="entry name" value="DIGUANYLATE CYCLASE DGCM-RELATED"/>
    <property type="match status" value="1"/>
</dbReference>
<protein>
    <recommendedName>
        <fullName evidence="1">GGDEF domain-containing protein</fullName>
    </recommendedName>
</protein>
<dbReference type="SUPFAM" id="SSF49879">
    <property type="entry name" value="SMAD/FHA domain"/>
    <property type="match status" value="1"/>
</dbReference>
<dbReference type="GO" id="GO:0052621">
    <property type="term" value="F:diguanylate cyclase activity"/>
    <property type="evidence" value="ECO:0007669"/>
    <property type="project" value="TreeGrafter"/>
</dbReference>
<dbReference type="SUPFAM" id="SSF55073">
    <property type="entry name" value="Nucleotide cyclase"/>
    <property type="match status" value="1"/>
</dbReference>
<dbReference type="AlphaFoldDB" id="A0A6J4R3G8"/>
<dbReference type="Gene3D" id="3.30.70.270">
    <property type="match status" value="1"/>
</dbReference>
<dbReference type="InterPro" id="IPR043128">
    <property type="entry name" value="Rev_trsase/Diguanyl_cyclase"/>
</dbReference>
<dbReference type="Gene3D" id="2.60.200.20">
    <property type="match status" value="1"/>
</dbReference>
<name>A0A6J4R3G8_9ACTN</name>
<organism evidence="2">
    <name type="scientific">uncultured Rubrobacteraceae bacterium</name>
    <dbReference type="NCBI Taxonomy" id="349277"/>
    <lineage>
        <taxon>Bacteria</taxon>
        <taxon>Bacillati</taxon>
        <taxon>Actinomycetota</taxon>
        <taxon>Rubrobacteria</taxon>
        <taxon>Rubrobacterales</taxon>
        <taxon>Rubrobacteraceae</taxon>
        <taxon>environmental samples</taxon>
    </lineage>
</organism>
<accession>A0A6J4R3G8</accession>
<evidence type="ECO:0000313" key="2">
    <source>
        <dbReference type="EMBL" id="CAA9460307.1"/>
    </source>
</evidence>
<evidence type="ECO:0000259" key="1">
    <source>
        <dbReference type="PROSITE" id="PS50887"/>
    </source>
</evidence>
<dbReference type="Pfam" id="PF00990">
    <property type="entry name" value="GGDEF"/>
    <property type="match status" value="1"/>
</dbReference>
<dbReference type="EMBL" id="CADCVI010000050">
    <property type="protein sequence ID" value="CAA9460307.1"/>
    <property type="molecule type" value="Genomic_DNA"/>
</dbReference>
<dbReference type="InterPro" id="IPR000160">
    <property type="entry name" value="GGDEF_dom"/>
</dbReference>
<dbReference type="InterPro" id="IPR050469">
    <property type="entry name" value="Diguanylate_Cyclase"/>
</dbReference>
<gene>
    <name evidence="2" type="ORF">AVDCRST_MAG25-749</name>
</gene>
<proteinExistence type="predicted"/>
<dbReference type="InterPro" id="IPR008984">
    <property type="entry name" value="SMAD_FHA_dom_sf"/>
</dbReference>
<dbReference type="CDD" id="cd01949">
    <property type="entry name" value="GGDEF"/>
    <property type="match status" value="1"/>
</dbReference>
<dbReference type="CDD" id="cd00060">
    <property type="entry name" value="FHA"/>
    <property type="match status" value="1"/>
</dbReference>
<dbReference type="PANTHER" id="PTHR45138">
    <property type="entry name" value="REGULATORY COMPONENTS OF SENSORY TRANSDUCTION SYSTEM"/>
    <property type="match status" value="1"/>
</dbReference>
<reference evidence="2" key="1">
    <citation type="submission" date="2020-02" db="EMBL/GenBank/DDBJ databases">
        <authorList>
            <person name="Meier V. D."/>
        </authorList>
    </citation>
    <scope>NUCLEOTIDE SEQUENCE</scope>
    <source>
        <strain evidence="2">AVDCRST_MAG25</strain>
    </source>
</reference>
<dbReference type="InterPro" id="IPR029787">
    <property type="entry name" value="Nucleotide_cyclase"/>
</dbReference>
<dbReference type="PROSITE" id="PS50887">
    <property type="entry name" value="GGDEF"/>
    <property type="match status" value="1"/>
</dbReference>
<dbReference type="NCBIfam" id="TIGR00254">
    <property type="entry name" value="GGDEF"/>
    <property type="match status" value="1"/>
</dbReference>
<feature type="domain" description="GGDEF" evidence="1">
    <location>
        <begin position="148"/>
        <end position="278"/>
    </location>
</feature>